<protein>
    <submittedName>
        <fullName evidence="2">Uncharacterized protein</fullName>
    </submittedName>
</protein>
<accession>A0A640T9L2</accession>
<dbReference type="EMBL" id="BLIO01000001">
    <property type="protein sequence ID" value="GFE18355.1"/>
    <property type="molecule type" value="Genomic_DNA"/>
</dbReference>
<feature type="region of interest" description="Disordered" evidence="1">
    <location>
        <begin position="1"/>
        <end position="28"/>
    </location>
</feature>
<organism evidence="2 3">
    <name type="scientific">Streptomyces glebosus</name>
    <dbReference type="NCBI Taxonomy" id="249580"/>
    <lineage>
        <taxon>Bacteria</taxon>
        <taxon>Bacillati</taxon>
        <taxon>Actinomycetota</taxon>
        <taxon>Actinomycetes</taxon>
        <taxon>Kitasatosporales</taxon>
        <taxon>Streptomycetaceae</taxon>
        <taxon>Streptomyces</taxon>
    </lineage>
</organism>
<reference evidence="2 3" key="1">
    <citation type="submission" date="2019-12" db="EMBL/GenBank/DDBJ databases">
        <title>Whole genome shotgun sequence of Streptomyces hygroscopicus subsp. glebosus NBRC 13786.</title>
        <authorList>
            <person name="Ichikawa N."/>
            <person name="Kimura A."/>
            <person name="Kitahashi Y."/>
            <person name="Komaki H."/>
            <person name="Tamura T."/>
        </authorList>
    </citation>
    <scope>NUCLEOTIDE SEQUENCE [LARGE SCALE GENOMIC DNA]</scope>
    <source>
        <strain evidence="2 3">NBRC 13786</strain>
    </source>
</reference>
<evidence type="ECO:0000313" key="3">
    <source>
        <dbReference type="Proteomes" id="UP000430079"/>
    </source>
</evidence>
<proteinExistence type="predicted"/>
<name>A0A640T9L2_9ACTN</name>
<gene>
    <name evidence="2" type="ORF">Sgleb_64020</name>
</gene>
<keyword evidence="3" id="KW-1185">Reference proteome</keyword>
<comment type="caution">
    <text evidence="2">The sequence shown here is derived from an EMBL/GenBank/DDBJ whole genome shotgun (WGS) entry which is preliminary data.</text>
</comment>
<dbReference type="AlphaFoldDB" id="A0A640T9L2"/>
<evidence type="ECO:0000313" key="2">
    <source>
        <dbReference type="EMBL" id="GFE18355.1"/>
    </source>
</evidence>
<evidence type="ECO:0000256" key="1">
    <source>
        <dbReference type="SAM" id="MobiDB-lite"/>
    </source>
</evidence>
<sequence>MNADARHGDGTGPLARADSTVSEAVGSRRILHRKTANRTARATHRIRPNKQAAGVMNCPLRQAETPGTARMDSLAHQSGCICAPRFWPVAVLYTIKIPRSGATGHPSTG</sequence>
<dbReference type="Proteomes" id="UP000430079">
    <property type="component" value="Unassembled WGS sequence"/>
</dbReference>